<reference evidence="20" key="1">
    <citation type="journal article" date="2024" name="Int. J. Syst. Evol. Microbiol.">
        <title>Methylomarinovum tepidoasis sp. nov., a moderately thermophilic methanotroph of the family Methylothermaceae isolated from a deep-sea hydrothermal field.</title>
        <authorList>
            <person name="Hirayama H."/>
            <person name="Takaki Y."/>
            <person name="Abe M."/>
            <person name="Miyazaki M."/>
            <person name="Uematsu K."/>
            <person name="Matsui Y."/>
            <person name="Takai K."/>
        </authorList>
    </citation>
    <scope>NUCLEOTIDE SEQUENCE [LARGE SCALE GENOMIC DNA]</scope>
    <source>
        <strain evidence="20">IN45</strain>
    </source>
</reference>
<sequence>MATFTLDGREIPFEPGQTLIEAAMAAGIYIPHLCWHPRFEPHGSCKLCTVKVNGRLCSACTFPAAEGQEVVSDADELRQLRRRLTQMLFVEGNHVCPSCEKSGQCELQAMGYYVGMTDSHYPHFYPLREIDASHPQVLLDRDRCIFCELCVRASRAEGKNVFELAGRGVHTRLVVNSPTGKLGDSDLEADDLAANICPVGAILIRETAFRIPIGQRKYDHRTIAEVSLEEEAPLVGKHRD</sequence>
<evidence type="ECO:0000256" key="16">
    <source>
        <dbReference type="ARBA" id="ARBA00034078"/>
    </source>
</evidence>
<keyword evidence="20" id="KW-1185">Reference proteome</keyword>
<evidence type="ECO:0000313" key="20">
    <source>
        <dbReference type="Proteomes" id="UP001321450"/>
    </source>
</evidence>
<dbReference type="InterPro" id="IPR000283">
    <property type="entry name" value="NADH_UbQ_OxRdtase_75kDa_su_CS"/>
</dbReference>
<dbReference type="InterPro" id="IPR019574">
    <property type="entry name" value="NADH_UbQ_OxRdtase_Gsu_4Fe4S-bd"/>
</dbReference>
<comment type="subcellular location">
    <subcellularLocation>
        <location evidence="2">Membrane</location>
    </subcellularLocation>
</comment>
<comment type="cofactor">
    <cofactor evidence="1">
        <name>[4Fe-4S] cluster</name>
        <dbReference type="ChEBI" id="CHEBI:49883"/>
    </cofactor>
</comment>
<keyword evidence="7" id="KW-0479">Metal-binding</keyword>
<evidence type="ECO:0000256" key="15">
    <source>
        <dbReference type="ARBA" id="ARBA00032783"/>
    </source>
</evidence>
<evidence type="ECO:0000256" key="13">
    <source>
        <dbReference type="ARBA" id="ARBA00026021"/>
    </source>
</evidence>
<dbReference type="GO" id="GO:0016020">
    <property type="term" value="C:membrane"/>
    <property type="evidence" value="ECO:0007669"/>
    <property type="project" value="UniProtKB-SubCell"/>
</dbReference>
<dbReference type="GO" id="GO:0051539">
    <property type="term" value="F:4 iron, 4 sulfur cluster binding"/>
    <property type="evidence" value="ECO:0007669"/>
    <property type="project" value="UniProtKB-KW"/>
</dbReference>
<comment type="cofactor">
    <cofactor evidence="16">
        <name>[2Fe-2S] cluster</name>
        <dbReference type="ChEBI" id="CHEBI:190135"/>
    </cofactor>
</comment>
<comment type="subunit">
    <text evidence="13">Composed of 13 different subunits. Subunits NuoCD, E, F, and G constitute the peripheral sector of the complex.</text>
</comment>
<dbReference type="KEGG" id="meiy:MIN45_P2030"/>
<dbReference type="Pfam" id="PF10588">
    <property type="entry name" value="NADH-G_4Fe-4S_3"/>
    <property type="match status" value="1"/>
</dbReference>
<dbReference type="EMBL" id="AP024718">
    <property type="protein sequence ID" value="BCX89657.1"/>
    <property type="molecule type" value="Genomic_DNA"/>
</dbReference>
<evidence type="ECO:0000256" key="4">
    <source>
        <dbReference type="ARBA" id="ARBA00019902"/>
    </source>
</evidence>
<name>A0AAU9CCG1_9GAMM</name>
<dbReference type="SUPFAM" id="SSF54862">
    <property type="entry name" value="4Fe-4S ferredoxins"/>
    <property type="match status" value="1"/>
</dbReference>
<dbReference type="Pfam" id="PF13459">
    <property type="entry name" value="Fer4_15"/>
    <property type="match status" value="1"/>
</dbReference>
<dbReference type="PROSITE" id="PS51085">
    <property type="entry name" value="2FE2S_FER_2"/>
    <property type="match status" value="1"/>
</dbReference>
<dbReference type="PIRSF" id="PIRSF000309">
    <property type="entry name" value="NAD_red_hyd_HoxU"/>
    <property type="match status" value="1"/>
</dbReference>
<dbReference type="GO" id="GO:0046872">
    <property type="term" value="F:metal ion binding"/>
    <property type="evidence" value="ECO:0007669"/>
    <property type="project" value="UniProtKB-KW"/>
</dbReference>
<evidence type="ECO:0000256" key="11">
    <source>
        <dbReference type="ARBA" id="ARBA00023027"/>
    </source>
</evidence>
<dbReference type="PROSITE" id="PS00642">
    <property type="entry name" value="COMPLEX1_75K_2"/>
    <property type="match status" value="1"/>
</dbReference>
<feature type="domain" description="2Fe-2S ferredoxin-type" evidence="17">
    <location>
        <begin position="1"/>
        <end position="76"/>
    </location>
</feature>
<keyword evidence="6" id="KW-0001">2Fe-2S</keyword>
<dbReference type="Pfam" id="PF13510">
    <property type="entry name" value="Fer2_4"/>
    <property type="match status" value="1"/>
</dbReference>
<accession>A0AAU9CCG1</accession>
<evidence type="ECO:0000256" key="7">
    <source>
        <dbReference type="ARBA" id="ARBA00022723"/>
    </source>
</evidence>
<keyword evidence="8" id="KW-1278">Translocase</keyword>
<keyword evidence="12" id="KW-0472">Membrane</keyword>
<keyword evidence="5" id="KW-0004">4Fe-4S</keyword>
<dbReference type="InterPro" id="IPR016214">
    <property type="entry name" value="NAD-red_Hydgase_HoxS_gsu"/>
</dbReference>
<evidence type="ECO:0000256" key="5">
    <source>
        <dbReference type="ARBA" id="ARBA00022485"/>
    </source>
</evidence>
<dbReference type="SUPFAM" id="SSF54292">
    <property type="entry name" value="2Fe-2S ferredoxin-like"/>
    <property type="match status" value="1"/>
</dbReference>
<dbReference type="GO" id="GO:0016491">
    <property type="term" value="F:oxidoreductase activity"/>
    <property type="evidence" value="ECO:0007669"/>
    <property type="project" value="UniProtKB-KW"/>
</dbReference>
<gene>
    <name evidence="19" type="ORF">MIN45_P2030</name>
</gene>
<evidence type="ECO:0000256" key="9">
    <source>
        <dbReference type="ARBA" id="ARBA00023004"/>
    </source>
</evidence>
<dbReference type="Proteomes" id="UP001321450">
    <property type="component" value="Chromosome"/>
</dbReference>
<evidence type="ECO:0000256" key="12">
    <source>
        <dbReference type="ARBA" id="ARBA00023136"/>
    </source>
</evidence>
<dbReference type="GO" id="GO:0008137">
    <property type="term" value="F:NADH dehydrogenase (ubiquinone) activity"/>
    <property type="evidence" value="ECO:0007669"/>
    <property type="project" value="InterPro"/>
</dbReference>
<evidence type="ECO:0000256" key="6">
    <source>
        <dbReference type="ARBA" id="ARBA00022714"/>
    </source>
</evidence>
<dbReference type="GO" id="GO:0042773">
    <property type="term" value="P:ATP synthesis coupled electron transport"/>
    <property type="evidence" value="ECO:0007669"/>
    <property type="project" value="InterPro"/>
</dbReference>
<comment type="similarity">
    <text evidence="3">Belongs to the complex I 75 kDa subunit family.</text>
</comment>
<dbReference type="InterPro" id="IPR036010">
    <property type="entry name" value="2Fe-2S_ferredoxin-like_sf"/>
</dbReference>
<proteinExistence type="inferred from homology"/>
<evidence type="ECO:0000256" key="14">
    <source>
        <dbReference type="ARBA" id="ARBA00031577"/>
    </source>
</evidence>
<keyword evidence="9" id="KW-0408">Iron</keyword>
<evidence type="ECO:0000256" key="3">
    <source>
        <dbReference type="ARBA" id="ARBA00005404"/>
    </source>
</evidence>
<keyword evidence="10" id="KW-0411">Iron-sulfur</keyword>
<protein>
    <recommendedName>
        <fullName evidence="4">NADH-quinone oxidoreductase subunit G</fullName>
    </recommendedName>
    <alternativeName>
        <fullName evidence="14">NADH dehydrogenase I subunit G</fullName>
    </alternativeName>
    <alternativeName>
        <fullName evidence="15">NDH-1 subunit G</fullName>
    </alternativeName>
</protein>
<evidence type="ECO:0000256" key="2">
    <source>
        <dbReference type="ARBA" id="ARBA00004370"/>
    </source>
</evidence>
<keyword evidence="19" id="KW-0560">Oxidoreductase</keyword>
<keyword evidence="11" id="KW-0520">NAD</keyword>
<organism evidence="19 20">
    <name type="scientific">Methylomarinovum tepidoasis</name>
    <dbReference type="NCBI Taxonomy" id="2840183"/>
    <lineage>
        <taxon>Bacteria</taxon>
        <taxon>Pseudomonadati</taxon>
        <taxon>Pseudomonadota</taxon>
        <taxon>Gammaproteobacteria</taxon>
        <taxon>Methylococcales</taxon>
        <taxon>Methylothermaceae</taxon>
        <taxon>Methylomarinovum</taxon>
    </lineage>
</organism>
<feature type="domain" description="4Fe-4S His(Cys)3-ligated-type" evidence="18">
    <location>
        <begin position="76"/>
        <end position="115"/>
    </location>
</feature>
<dbReference type="AlphaFoldDB" id="A0AAU9CCG1"/>
<dbReference type="Gene3D" id="3.30.70.20">
    <property type="match status" value="1"/>
</dbReference>
<evidence type="ECO:0000256" key="10">
    <source>
        <dbReference type="ARBA" id="ARBA00023014"/>
    </source>
</evidence>
<dbReference type="SMART" id="SM00929">
    <property type="entry name" value="NADH-G_4Fe-4S_3"/>
    <property type="match status" value="1"/>
</dbReference>
<dbReference type="PROSITE" id="PS51839">
    <property type="entry name" value="4FE4S_HC3"/>
    <property type="match status" value="1"/>
</dbReference>
<dbReference type="GO" id="GO:0051537">
    <property type="term" value="F:2 iron, 2 sulfur cluster binding"/>
    <property type="evidence" value="ECO:0007669"/>
    <property type="project" value="UniProtKB-KW"/>
</dbReference>
<evidence type="ECO:0000313" key="19">
    <source>
        <dbReference type="EMBL" id="BCX89657.1"/>
    </source>
</evidence>
<dbReference type="CDD" id="cd00207">
    <property type="entry name" value="fer2"/>
    <property type="match status" value="1"/>
</dbReference>
<dbReference type="FunFam" id="3.10.20.740:FF:000004">
    <property type="entry name" value="NADH-quinone oxidoreductase"/>
    <property type="match status" value="1"/>
</dbReference>
<evidence type="ECO:0000259" key="17">
    <source>
        <dbReference type="PROSITE" id="PS51085"/>
    </source>
</evidence>
<evidence type="ECO:0000259" key="18">
    <source>
        <dbReference type="PROSITE" id="PS51839"/>
    </source>
</evidence>
<dbReference type="RefSeq" id="WP_286292066.1">
    <property type="nucleotide sequence ID" value="NZ_AP024718.1"/>
</dbReference>
<evidence type="ECO:0000256" key="1">
    <source>
        <dbReference type="ARBA" id="ARBA00001966"/>
    </source>
</evidence>
<dbReference type="InterPro" id="IPR001041">
    <property type="entry name" value="2Fe-2S_ferredoxin-type"/>
</dbReference>
<dbReference type="Gene3D" id="3.10.20.740">
    <property type="match status" value="1"/>
</dbReference>
<evidence type="ECO:0000256" key="8">
    <source>
        <dbReference type="ARBA" id="ARBA00022967"/>
    </source>
</evidence>